<sequence length="238" mass="26850">MKFSTTATLLAAITAVLALPTSLPLHKEGHVAPGSGNELSLRNWTVPSDVATAHANDPHRRVQRGLAAASPRTPGVEIRGTGTELKGVRFDPATRTMVAVEVLVEESRAEKRNVDEQEQVQQEATKEGGIEQDRLEQHDAEQDHDGNYECDREDIDRDPVCRERLRKFYLRYLVWLWFIPAGVFVMIIAIGPILEWRDKRKARMEKGDHPEWYGSKGSHKQGKQSKQEVPMAPFLVHT</sequence>
<evidence type="ECO:0000256" key="1">
    <source>
        <dbReference type="SAM" id="MobiDB-lite"/>
    </source>
</evidence>
<evidence type="ECO:0000256" key="2">
    <source>
        <dbReference type="SAM" id="Phobius"/>
    </source>
</evidence>
<keyword evidence="2" id="KW-0472">Membrane</keyword>
<evidence type="ECO:0000313" key="4">
    <source>
        <dbReference type="EMBL" id="EON63101.1"/>
    </source>
</evidence>
<evidence type="ECO:0000313" key="5">
    <source>
        <dbReference type="Proteomes" id="UP000016924"/>
    </source>
</evidence>
<name>R7YNB1_CONA1</name>
<keyword evidence="5" id="KW-1185">Reference proteome</keyword>
<dbReference type="OrthoDB" id="10375015at2759"/>
<gene>
    <name evidence="4" type="ORF">W97_02328</name>
</gene>
<dbReference type="RefSeq" id="XP_007778418.1">
    <property type="nucleotide sequence ID" value="XM_007780228.1"/>
</dbReference>
<proteinExistence type="predicted"/>
<reference evidence="5" key="1">
    <citation type="submission" date="2012-06" db="EMBL/GenBank/DDBJ databases">
        <title>The genome sequence of Coniosporium apollinis CBS 100218.</title>
        <authorList>
            <consortium name="The Broad Institute Genome Sequencing Platform"/>
            <person name="Cuomo C."/>
            <person name="Gorbushina A."/>
            <person name="Noack S."/>
            <person name="Walker B."/>
            <person name="Young S.K."/>
            <person name="Zeng Q."/>
            <person name="Gargeya S."/>
            <person name="Fitzgerald M."/>
            <person name="Haas B."/>
            <person name="Abouelleil A."/>
            <person name="Alvarado L."/>
            <person name="Arachchi H.M."/>
            <person name="Berlin A.M."/>
            <person name="Chapman S.B."/>
            <person name="Goldberg J."/>
            <person name="Griggs A."/>
            <person name="Gujja S."/>
            <person name="Hansen M."/>
            <person name="Howarth C."/>
            <person name="Imamovic A."/>
            <person name="Larimer J."/>
            <person name="McCowan C."/>
            <person name="Montmayeur A."/>
            <person name="Murphy C."/>
            <person name="Neiman D."/>
            <person name="Pearson M."/>
            <person name="Priest M."/>
            <person name="Roberts A."/>
            <person name="Saif S."/>
            <person name="Shea T."/>
            <person name="Sisk P."/>
            <person name="Sykes S."/>
            <person name="Wortman J."/>
            <person name="Nusbaum C."/>
            <person name="Birren B."/>
        </authorList>
    </citation>
    <scope>NUCLEOTIDE SEQUENCE [LARGE SCALE GENOMIC DNA]</scope>
    <source>
        <strain evidence="5">CBS 100218</strain>
    </source>
</reference>
<evidence type="ECO:0000256" key="3">
    <source>
        <dbReference type="SAM" id="SignalP"/>
    </source>
</evidence>
<feature type="region of interest" description="Disordered" evidence="1">
    <location>
        <begin position="53"/>
        <end position="79"/>
    </location>
</feature>
<feature type="region of interest" description="Disordered" evidence="1">
    <location>
        <begin position="207"/>
        <end position="238"/>
    </location>
</feature>
<feature type="signal peptide" evidence="3">
    <location>
        <begin position="1"/>
        <end position="18"/>
    </location>
</feature>
<keyword evidence="2" id="KW-1133">Transmembrane helix</keyword>
<keyword evidence="2" id="KW-0812">Transmembrane</keyword>
<dbReference type="EMBL" id="JH767561">
    <property type="protein sequence ID" value="EON63101.1"/>
    <property type="molecule type" value="Genomic_DNA"/>
</dbReference>
<dbReference type="HOGENOM" id="CLU_1165750_0_0_1"/>
<feature type="compositionally biased region" description="Basic and acidic residues" evidence="1">
    <location>
        <begin position="124"/>
        <end position="153"/>
    </location>
</feature>
<dbReference type="GeneID" id="19899639"/>
<accession>R7YNB1</accession>
<feature type="region of interest" description="Disordered" evidence="1">
    <location>
        <begin position="110"/>
        <end position="153"/>
    </location>
</feature>
<organism evidence="4 5">
    <name type="scientific">Coniosporium apollinis (strain CBS 100218)</name>
    <name type="common">Rock-inhabiting black yeast</name>
    <dbReference type="NCBI Taxonomy" id="1168221"/>
    <lineage>
        <taxon>Eukaryota</taxon>
        <taxon>Fungi</taxon>
        <taxon>Dikarya</taxon>
        <taxon>Ascomycota</taxon>
        <taxon>Pezizomycotina</taxon>
        <taxon>Dothideomycetes</taxon>
        <taxon>Dothideomycetes incertae sedis</taxon>
        <taxon>Coniosporium</taxon>
    </lineage>
</organism>
<dbReference type="Proteomes" id="UP000016924">
    <property type="component" value="Unassembled WGS sequence"/>
</dbReference>
<feature type="transmembrane region" description="Helical" evidence="2">
    <location>
        <begin position="172"/>
        <end position="194"/>
    </location>
</feature>
<feature type="chain" id="PRO_5004450609" evidence="3">
    <location>
        <begin position="19"/>
        <end position="238"/>
    </location>
</feature>
<keyword evidence="3" id="KW-0732">Signal</keyword>
<protein>
    <submittedName>
        <fullName evidence="4">Uncharacterized protein</fullName>
    </submittedName>
</protein>
<dbReference type="AlphaFoldDB" id="R7YNB1"/>